<dbReference type="CDD" id="cd00086">
    <property type="entry name" value="homeodomain"/>
    <property type="match status" value="1"/>
</dbReference>
<evidence type="ECO:0000256" key="8">
    <source>
        <dbReference type="SAM" id="MobiDB-lite"/>
    </source>
</evidence>
<dbReference type="Gene3D" id="1.10.10.60">
    <property type="entry name" value="Homeodomain-like"/>
    <property type="match status" value="1"/>
</dbReference>
<evidence type="ECO:0000256" key="5">
    <source>
        <dbReference type="PROSITE-ProRule" id="PRU00108"/>
    </source>
</evidence>
<name>A0A7R9AE26_9CRUS</name>
<dbReference type="GO" id="GO:0005634">
    <property type="term" value="C:nucleus"/>
    <property type="evidence" value="ECO:0007669"/>
    <property type="project" value="UniProtKB-SubCell"/>
</dbReference>
<evidence type="ECO:0000313" key="11">
    <source>
        <dbReference type="EMBL" id="CAD7252159.1"/>
    </source>
</evidence>
<keyword evidence="3 5" id="KW-0371">Homeobox</keyword>
<dbReference type="SMART" id="SM00389">
    <property type="entry name" value="HOX"/>
    <property type="match status" value="1"/>
</dbReference>
<keyword evidence="12" id="KW-1185">Reference proteome</keyword>
<dbReference type="GO" id="GO:0000978">
    <property type="term" value="F:RNA polymerase II cis-regulatory region sequence-specific DNA binding"/>
    <property type="evidence" value="ECO:0007669"/>
    <property type="project" value="TreeGrafter"/>
</dbReference>
<dbReference type="InterPro" id="IPR010982">
    <property type="entry name" value="Lambda_DNA-bd_dom_sf"/>
</dbReference>
<evidence type="ECO:0000259" key="10">
    <source>
        <dbReference type="PROSITE" id="PS51179"/>
    </source>
</evidence>
<feature type="region of interest" description="Disordered" evidence="8">
    <location>
        <begin position="371"/>
        <end position="393"/>
    </location>
</feature>
<dbReference type="Proteomes" id="UP000677054">
    <property type="component" value="Unassembled WGS sequence"/>
</dbReference>
<feature type="domain" description="POU-specific" evidence="10">
    <location>
        <begin position="291"/>
        <end position="365"/>
    </location>
</feature>
<evidence type="ECO:0000259" key="9">
    <source>
        <dbReference type="PROSITE" id="PS50071"/>
    </source>
</evidence>
<dbReference type="PRINTS" id="PR00028">
    <property type="entry name" value="POUDOMAIN"/>
</dbReference>
<dbReference type="InterPro" id="IPR013847">
    <property type="entry name" value="POU"/>
</dbReference>
<feature type="domain" description="Homeobox" evidence="9">
    <location>
        <begin position="385"/>
        <end position="445"/>
    </location>
</feature>
<evidence type="ECO:0000313" key="12">
    <source>
        <dbReference type="Proteomes" id="UP000677054"/>
    </source>
</evidence>
<dbReference type="AlphaFoldDB" id="A0A7R9AE26"/>
<keyword evidence="2 5" id="KW-0238">DNA-binding</keyword>
<dbReference type="EMBL" id="LR903678">
    <property type="protein sequence ID" value="CAD7252159.1"/>
    <property type="molecule type" value="Genomic_DNA"/>
</dbReference>
<dbReference type="PROSITE" id="PS51179">
    <property type="entry name" value="POU_3"/>
    <property type="match status" value="1"/>
</dbReference>
<dbReference type="SUPFAM" id="SSF46689">
    <property type="entry name" value="Homeodomain-like"/>
    <property type="match status" value="1"/>
</dbReference>
<accession>A0A7R9AE26</accession>
<dbReference type="SMART" id="SM00352">
    <property type="entry name" value="POU"/>
    <property type="match status" value="1"/>
</dbReference>
<dbReference type="Gene3D" id="1.10.260.40">
    <property type="entry name" value="lambda repressor-like DNA-binding domains"/>
    <property type="match status" value="1"/>
</dbReference>
<gene>
    <name evidence="11" type="ORF">DSTB1V02_LOCUS11919</name>
</gene>
<dbReference type="SUPFAM" id="SSF47413">
    <property type="entry name" value="lambda repressor-like DNA-binding domains"/>
    <property type="match status" value="1"/>
</dbReference>
<dbReference type="InterPro" id="IPR000327">
    <property type="entry name" value="POU_dom"/>
</dbReference>
<sequence>MDALPHMTVDIEASQQQIALSFQQASNLMQTMEDQSHSNISGNTNDKGPSGFQVMNTQQVSQAIQFVGQNHLSQGWNGLCIQGGQIIQQQPQQFAIVHTNAAGQLTCVPLIQSLPISTIAQSQQEQSVMPQVILTSGNYMQSLSGTQVLIPTPQGLAVQQLLTLPMTSPMVSFQNGQLVSAQASPVQPPLGSLIYSTQPQALCQETQQEQPIETNQLMPSNNDGSTMCSTQGNSSSNVTHNNLKVENPDIIASTVASVTPIFSTFTPEMVQEVQDQPTINEISREGNTHIVDGVDLKEIKEFAKEFKMKRLAMGLTQTQVGLALSATAGPAYSQSAICRFEKLDITPKSAQKIKPVLEKWMKEAEESYQLGRPPNGVHIHSPEHTKKRKKRTSFSNQAVEYLNEYFKKKTHPTGTEISGIAHQLGYDREVIRIWFCNKRQALKNAVRLTNKIQAPRSGNPSGTIPIAPALPDVSISTVNAS</sequence>
<dbReference type="PROSITE" id="PS50071">
    <property type="entry name" value="HOMEOBOX_2"/>
    <property type="match status" value="1"/>
</dbReference>
<comment type="subcellular location">
    <subcellularLocation>
        <location evidence="1 5 6">Nucleus</location>
    </subcellularLocation>
</comment>
<proteinExistence type="inferred from homology"/>
<dbReference type="InterPro" id="IPR001356">
    <property type="entry name" value="HD"/>
</dbReference>
<comment type="similarity">
    <text evidence="7">Belongs to the POU transcription factor family.</text>
</comment>
<evidence type="ECO:0000256" key="3">
    <source>
        <dbReference type="ARBA" id="ARBA00023155"/>
    </source>
</evidence>
<reference evidence="11" key="1">
    <citation type="submission" date="2020-11" db="EMBL/GenBank/DDBJ databases">
        <authorList>
            <person name="Tran Van P."/>
        </authorList>
    </citation>
    <scope>NUCLEOTIDE SEQUENCE</scope>
</reference>
<evidence type="ECO:0000256" key="1">
    <source>
        <dbReference type="ARBA" id="ARBA00004123"/>
    </source>
</evidence>
<dbReference type="EMBL" id="CAJPEV010004161">
    <property type="protein sequence ID" value="CAG0901295.1"/>
    <property type="molecule type" value="Genomic_DNA"/>
</dbReference>
<feature type="DNA-binding region" description="Homeobox" evidence="5">
    <location>
        <begin position="387"/>
        <end position="446"/>
    </location>
</feature>
<evidence type="ECO:0000256" key="6">
    <source>
        <dbReference type="RuleBase" id="RU000682"/>
    </source>
</evidence>
<organism evidence="11">
    <name type="scientific">Darwinula stevensoni</name>
    <dbReference type="NCBI Taxonomy" id="69355"/>
    <lineage>
        <taxon>Eukaryota</taxon>
        <taxon>Metazoa</taxon>
        <taxon>Ecdysozoa</taxon>
        <taxon>Arthropoda</taxon>
        <taxon>Crustacea</taxon>
        <taxon>Oligostraca</taxon>
        <taxon>Ostracoda</taxon>
        <taxon>Podocopa</taxon>
        <taxon>Podocopida</taxon>
        <taxon>Darwinulocopina</taxon>
        <taxon>Darwinuloidea</taxon>
        <taxon>Darwinulidae</taxon>
        <taxon>Darwinula</taxon>
    </lineage>
</organism>
<dbReference type="InterPro" id="IPR050255">
    <property type="entry name" value="POU_domain_TF"/>
</dbReference>
<dbReference type="PROSITE" id="PS00465">
    <property type="entry name" value="POU_2"/>
    <property type="match status" value="1"/>
</dbReference>
<dbReference type="PANTHER" id="PTHR11636">
    <property type="entry name" value="POU DOMAIN"/>
    <property type="match status" value="1"/>
</dbReference>
<dbReference type="Pfam" id="PF00046">
    <property type="entry name" value="Homeodomain"/>
    <property type="match status" value="1"/>
</dbReference>
<keyword evidence="4 5" id="KW-0539">Nucleus</keyword>
<dbReference type="InterPro" id="IPR009057">
    <property type="entry name" value="Homeodomain-like_sf"/>
</dbReference>
<dbReference type="OrthoDB" id="10066259at2759"/>
<dbReference type="PANTHER" id="PTHR11636:SF5">
    <property type="entry name" value="POU DOMAIN MOTIF 3, ISOFORM F"/>
    <property type="match status" value="1"/>
</dbReference>
<protein>
    <recommendedName>
        <fullName evidence="7">POU domain protein</fullName>
    </recommendedName>
</protein>
<dbReference type="Pfam" id="PF00157">
    <property type="entry name" value="Pou"/>
    <property type="match status" value="1"/>
</dbReference>
<evidence type="ECO:0000256" key="2">
    <source>
        <dbReference type="ARBA" id="ARBA00023125"/>
    </source>
</evidence>
<keyword evidence="7" id="KW-0804">Transcription</keyword>
<evidence type="ECO:0000256" key="7">
    <source>
        <dbReference type="RuleBase" id="RU361194"/>
    </source>
</evidence>
<evidence type="ECO:0000256" key="4">
    <source>
        <dbReference type="ARBA" id="ARBA00023242"/>
    </source>
</evidence>
<dbReference type="GO" id="GO:0000981">
    <property type="term" value="F:DNA-binding transcription factor activity, RNA polymerase II-specific"/>
    <property type="evidence" value="ECO:0007669"/>
    <property type="project" value="TreeGrafter"/>
</dbReference>